<accession>A0A1X0QHJ3</accession>
<proteinExistence type="predicted"/>
<protein>
    <recommendedName>
        <fullName evidence="3">RPR2</fullName>
    </recommendedName>
</protein>
<sequence length="96" mass="11419">MKKNNISVLEQINYLYKLAIKFPENKSFIKKIVNLANHNQIKLGKLKRTICFKCNKVLILNKNLLMNYIKKESGFVLSRKCTECQSEKFYVFRNKK</sequence>
<evidence type="ECO:0000313" key="1">
    <source>
        <dbReference type="EMBL" id="ORD99240.1"/>
    </source>
</evidence>
<dbReference type="EMBL" id="LTAI01000255">
    <property type="protein sequence ID" value="ORD99240.1"/>
    <property type="molecule type" value="Genomic_DNA"/>
</dbReference>
<dbReference type="Gene3D" id="6.20.50.20">
    <property type="match status" value="1"/>
</dbReference>
<name>A0A1X0QHJ3_9MICR</name>
<gene>
    <name evidence="1" type="ORF">A0H76_1171</name>
</gene>
<dbReference type="VEuPathDB" id="MicrosporidiaDB:HERIO_1369"/>
<comment type="caution">
    <text evidence="1">The sequence shown here is derived from an EMBL/GenBank/DDBJ whole genome shotgun (WGS) entry which is preliminary data.</text>
</comment>
<dbReference type="AlphaFoldDB" id="A0A1X0QHJ3"/>
<dbReference type="VEuPathDB" id="MicrosporidiaDB:A0H76_1171"/>
<dbReference type="Proteomes" id="UP000192501">
    <property type="component" value="Unassembled WGS sequence"/>
</dbReference>
<reference evidence="1 2" key="1">
    <citation type="journal article" date="2017" name="Environ. Microbiol.">
        <title>Decay of the glycolytic pathway and adaptation to intranuclear parasitism within Enterocytozoonidae microsporidia.</title>
        <authorList>
            <person name="Wiredu Boakye D."/>
            <person name="Jaroenlak P."/>
            <person name="Prachumwat A."/>
            <person name="Williams T.A."/>
            <person name="Bateman K.S."/>
            <person name="Itsathitphaisarn O."/>
            <person name="Sritunyalucksana K."/>
            <person name="Paszkiewicz K.H."/>
            <person name="Moore K.A."/>
            <person name="Stentiford G.D."/>
            <person name="Williams B.A."/>
        </authorList>
    </citation>
    <scope>NUCLEOTIDE SEQUENCE [LARGE SCALE GENOMIC DNA]</scope>
    <source>
        <strain evidence="2">canceri</strain>
    </source>
</reference>
<organism evidence="1 2">
    <name type="scientific">Hepatospora eriocheir</name>
    <dbReference type="NCBI Taxonomy" id="1081669"/>
    <lineage>
        <taxon>Eukaryota</taxon>
        <taxon>Fungi</taxon>
        <taxon>Fungi incertae sedis</taxon>
        <taxon>Microsporidia</taxon>
        <taxon>Hepatosporidae</taxon>
        <taxon>Hepatospora</taxon>
    </lineage>
</organism>
<evidence type="ECO:0008006" key="3">
    <source>
        <dbReference type="Google" id="ProtNLM"/>
    </source>
</evidence>
<evidence type="ECO:0000313" key="2">
    <source>
        <dbReference type="Proteomes" id="UP000192501"/>
    </source>
</evidence>